<organism evidence="2 3">
    <name type="scientific">Colletotrichum lupini</name>
    <dbReference type="NCBI Taxonomy" id="145971"/>
    <lineage>
        <taxon>Eukaryota</taxon>
        <taxon>Fungi</taxon>
        <taxon>Dikarya</taxon>
        <taxon>Ascomycota</taxon>
        <taxon>Pezizomycotina</taxon>
        <taxon>Sordariomycetes</taxon>
        <taxon>Hypocreomycetidae</taxon>
        <taxon>Glomerellales</taxon>
        <taxon>Glomerellaceae</taxon>
        <taxon>Colletotrichum</taxon>
        <taxon>Colletotrichum acutatum species complex</taxon>
    </lineage>
</organism>
<accession>A0A9Q8SJV5</accession>
<feature type="compositionally biased region" description="Basic and acidic residues" evidence="1">
    <location>
        <begin position="338"/>
        <end position="352"/>
    </location>
</feature>
<dbReference type="Proteomes" id="UP000830671">
    <property type="component" value="Chromosome 2"/>
</dbReference>
<proteinExistence type="predicted"/>
<evidence type="ECO:0000313" key="2">
    <source>
        <dbReference type="EMBL" id="UQC78236.1"/>
    </source>
</evidence>
<reference evidence="2" key="1">
    <citation type="journal article" date="2021" name="Mol. Plant Microbe Interact.">
        <title>Complete Genome Sequence of the Plant-Pathogenic Fungus Colletotrichum lupini.</title>
        <authorList>
            <person name="Baroncelli R."/>
            <person name="Pensec F."/>
            <person name="Da Lio D."/>
            <person name="Boufleur T."/>
            <person name="Vicente I."/>
            <person name="Sarrocco S."/>
            <person name="Picot A."/>
            <person name="Baraldi E."/>
            <person name="Sukno S."/>
            <person name="Thon M."/>
            <person name="Le Floch G."/>
        </authorList>
    </citation>
    <scope>NUCLEOTIDE SEQUENCE</scope>
    <source>
        <strain evidence="2">IMI 504893</strain>
    </source>
</reference>
<dbReference type="AlphaFoldDB" id="A0A9Q8SJV5"/>
<keyword evidence="3" id="KW-1185">Reference proteome</keyword>
<evidence type="ECO:0000313" key="3">
    <source>
        <dbReference type="Proteomes" id="UP000830671"/>
    </source>
</evidence>
<feature type="region of interest" description="Disordered" evidence="1">
    <location>
        <begin position="777"/>
        <end position="818"/>
    </location>
</feature>
<dbReference type="EMBL" id="CP019474">
    <property type="protein sequence ID" value="UQC78236.1"/>
    <property type="molecule type" value="Genomic_DNA"/>
</dbReference>
<feature type="region of interest" description="Disordered" evidence="1">
    <location>
        <begin position="198"/>
        <end position="222"/>
    </location>
</feature>
<dbReference type="GeneID" id="73337740"/>
<gene>
    <name evidence="2" type="ORF">CLUP02_03712</name>
</gene>
<protein>
    <submittedName>
        <fullName evidence="2">Uncharacterized protein</fullName>
    </submittedName>
</protein>
<feature type="region of interest" description="Disordered" evidence="1">
    <location>
        <begin position="626"/>
        <end position="645"/>
    </location>
</feature>
<evidence type="ECO:0000256" key="1">
    <source>
        <dbReference type="SAM" id="MobiDB-lite"/>
    </source>
</evidence>
<dbReference type="RefSeq" id="XP_049139873.1">
    <property type="nucleotide sequence ID" value="XM_049282730.1"/>
</dbReference>
<name>A0A9Q8SJV5_9PEZI</name>
<feature type="compositionally biased region" description="Polar residues" evidence="1">
    <location>
        <begin position="630"/>
        <end position="639"/>
    </location>
</feature>
<feature type="region of interest" description="Disordered" evidence="1">
    <location>
        <begin position="286"/>
        <end position="352"/>
    </location>
</feature>
<feature type="region of interest" description="Disordered" evidence="1">
    <location>
        <begin position="549"/>
        <end position="617"/>
    </location>
</feature>
<feature type="region of interest" description="Disordered" evidence="1">
    <location>
        <begin position="1"/>
        <end position="57"/>
    </location>
</feature>
<dbReference type="KEGG" id="clup:CLUP02_03712"/>
<feature type="region of interest" description="Disordered" evidence="1">
    <location>
        <begin position="119"/>
        <end position="168"/>
    </location>
</feature>
<feature type="compositionally biased region" description="Low complexity" evidence="1">
    <location>
        <begin position="289"/>
        <end position="319"/>
    </location>
</feature>
<sequence>MPPSLPCGSGDDNGAVIPTAAGLPVEPTCPDKEVEASAPRNPIAETHATGVPSHQSSSPGWLIAFKNDYNRSDDFLVNGGNTHDPRKSYLARLRERIKNLDNAFTKNSADRANWLPRFPKLSTEHNGKFTTKSMGSLPFEQARAQTTSERSERRIESGSSAADSTLQTGSIFDKVSQQSISDTTASTFSEDHTLGQFQEGHQKPCSIDGEHSDDSSENNFGQDDQYSLEISIRRVLAASPKYADAVVDVLQRRLQDFIPRSHDSSEVSTLLTGILCTLGNHAKYEAVDGGSSSKGKRSTGNNGAGTQSSATSASAAISTHLSPPLQLKRDKDEDEDEDKKREVPPAKRARRDEPGKHLLCPYFIGYRNLVGGACRAPTSFRTFSDLKNHLRSMHFGGSRDELHMDEDDWNAIEEVLKEASQMRPKKGTDASYKKHLSTFQKVWGVLFPNRDPWAQSPFCEDYEDLIAEEVVCENHEDFITEKIELLSRSIFDPEAQQAFERREVSSPTDFRASRDMVGEMLKRLWEIVVVHRPKVADQFHDIFNSTTTGMMGGQRIGSQNISVDEDPGLSRAAADTQEPGPSHPPQPDSAIPHSKGGKNFCDQEPQETDPPHIERDSSQTFDNYHLQEDSAGTPSSQIPKPSLAQEPATSFLDEMKEIPMPFDSGFDWDMWQREESASTLVDWDPGTTLWGSILVQHDVVKKVTAAWRSGDGKLFKTDFMPVKADVIILQGFQLCPQPNAHLFHDGPLIQSYCLPVLPNKIETMCYGCRRLGFARPSPPPDPVHDREDEEPLPQPIDFDRPAPRKKLQPKPKTIVHSAPSHDGIPAFVAYSVPADTPEDAALTPLRPAYAYVFYDTSPGALDPGRTEDLARAIFDGTKDSRSSDGLPDRVEVFAMPLPALPGTGSPYSAEDVGLDLVLSQESPWYARLAARASRDPQDAHCLQHAAACILHHEREVQNRLAIADRAEAFSWYLPEGLSNAYYARRIVVVDRLNDKPKNLPGLIRWQEALAWTQSLPSEARDPDINMVERAESSPYGRGLLVKWRSRDQHDDDEEDEGTPPLNWDKVAFEMIGESALSSCRYGVDVLYRHFIPDGVFDFEREKAHRPSARLYRRSESPAEDFVILEEAGTLLRT</sequence>